<organism evidence="3 4">
    <name type="scientific">Pseudomonas fluorescens</name>
    <dbReference type="NCBI Taxonomy" id="294"/>
    <lineage>
        <taxon>Bacteria</taxon>
        <taxon>Pseudomonadati</taxon>
        <taxon>Pseudomonadota</taxon>
        <taxon>Gammaproteobacteria</taxon>
        <taxon>Pseudomonadales</taxon>
        <taxon>Pseudomonadaceae</taxon>
        <taxon>Pseudomonas</taxon>
    </lineage>
</organism>
<protein>
    <submittedName>
        <fullName evidence="3">Protein FecR</fullName>
    </submittedName>
</protein>
<dbReference type="Pfam" id="PF04773">
    <property type="entry name" value="FecR"/>
    <property type="match status" value="1"/>
</dbReference>
<evidence type="ECO:0000313" key="3">
    <source>
        <dbReference type="EMBL" id="VVN14727.1"/>
    </source>
</evidence>
<feature type="domain" description="FecR protein" evidence="1">
    <location>
        <begin position="115"/>
        <end position="206"/>
    </location>
</feature>
<evidence type="ECO:0000259" key="1">
    <source>
        <dbReference type="Pfam" id="PF04773"/>
    </source>
</evidence>
<dbReference type="Pfam" id="PF16220">
    <property type="entry name" value="DUF4880"/>
    <property type="match status" value="1"/>
</dbReference>
<dbReference type="PANTHER" id="PTHR30273:SF2">
    <property type="entry name" value="PROTEIN FECR"/>
    <property type="match status" value="1"/>
</dbReference>
<dbReference type="EMBL" id="CABVHK010000014">
    <property type="protein sequence ID" value="VVN14727.1"/>
    <property type="molecule type" value="Genomic_DNA"/>
</dbReference>
<dbReference type="Gene3D" id="2.60.120.1440">
    <property type="match status" value="1"/>
</dbReference>
<reference evidence="3 4" key="1">
    <citation type="submission" date="2019-09" db="EMBL/GenBank/DDBJ databases">
        <authorList>
            <person name="Chandra G."/>
            <person name="Truman W A."/>
        </authorList>
    </citation>
    <scope>NUCLEOTIDE SEQUENCE [LARGE SCALE GENOMIC DNA]</scope>
    <source>
        <strain evidence="3">PS662</strain>
    </source>
</reference>
<feature type="domain" description="FecR N-terminal" evidence="2">
    <location>
        <begin position="15"/>
        <end position="55"/>
    </location>
</feature>
<dbReference type="PIRSF" id="PIRSF018266">
    <property type="entry name" value="FecR"/>
    <property type="match status" value="1"/>
</dbReference>
<dbReference type="Proteomes" id="UP000326953">
    <property type="component" value="Unassembled WGS sequence"/>
</dbReference>
<dbReference type="PANTHER" id="PTHR30273">
    <property type="entry name" value="PERIPLASMIC SIGNAL SENSOR AND SIGMA FACTOR ACTIVATOR FECR-RELATED"/>
    <property type="match status" value="1"/>
</dbReference>
<proteinExistence type="predicted"/>
<name>A0A5E6VA70_PSEFL</name>
<evidence type="ECO:0000313" key="4">
    <source>
        <dbReference type="Proteomes" id="UP000326953"/>
    </source>
</evidence>
<dbReference type="InterPro" id="IPR012373">
    <property type="entry name" value="Ferrdict_sens_TM"/>
</dbReference>
<accession>A0A5E6VA70</accession>
<dbReference type="GO" id="GO:0016989">
    <property type="term" value="F:sigma factor antagonist activity"/>
    <property type="evidence" value="ECO:0007669"/>
    <property type="project" value="TreeGrafter"/>
</dbReference>
<dbReference type="RefSeq" id="WP_224791390.1">
    <property type="nucleotide sequence ID" value="NZ_CABVHK010000014.1"/>
</dbReference>
<sequence length="324" mass="36408">MNGNDRPSISGDMAEQAMHWYLELQEHDVSEATRAAWMNWRQAQPLHERAWQRAEVFAQRMSEVRSPGQRALAQATLRPTLSRRAAIKQLSVLLAVGAGAWSLKDTALLQDLTADYHSRIGEQRRVVLTDNTQVQLNTDSAINVVFERESHRVKLLRGEMLITRDNIADGRLLSIDTADGRLEATLARFSVRQRAGFTHVSVYQGTLVISPSLQRREPVALKAGEQVSFNDQGLMLRQTDALTAPAWTQGMLVAQGLRLADFLEDVSRYRRGHLACDPAIADIRVSGTFPLANTERIILAVADTLQLDVQQFTRYWVTLKPRMA</sequence>
<dbReference type="AlphaFoldDB" id="A0A5E6VA70"/>
<dbReference type="InterPro" id="IPR006860">
    <property type="entry name" value="FecR"/>
</dbReference>
<gene>
    <name evidence="3" type="primary">fecR_6</name>
    <name evidence="3" type="ORF">PS662_04038</name>
</gene>
<dbReference type="InterPro" id="IPR032623">
    <property type="entry name" value="FecR_N"/>
</dbReference>
<evidence type="ECO:0000259" key="2">
    <source>
        <dbReference type="Pfam" id="PF16220"/>
    </source>
</evidence>